<dbReference type="EMBL" id="FLQU01000107">
    <property type="protein sequence ID" value="SBS80900.1"/>
    <property type="molecule type" value="Genomic_DNA"/>
</dbReference>
<dbReference type="Proteomes" id="UP000078560">
    <property type="component" value="Unassembled WGS sequence"/>
</dbReference>
<organism evidence="1 2">
    <name type="scientific">Plasmodium ovale curtisi</name>
    <dbReference type="NCBI Taxonomy" id="864141"/>
    <lineage>
        <taxon>Eukaryota</taxon>
        <taxon>Sar</taxon>
        <taxon>Alveolata</taxon>
        <taxon>Apicomplexa</taxon>
        <taxon>Aconoidasida</taxon>
        <taxon>Haemosporida</taxon>
        <taxon>Plasmodiidae</taxon>
        <taxon>Plasmodium</taxon>
        <taxon>Plasmodium (Plasmodium)</taxon>
    </lineage>
</organism>
<gene>
    <name evidence="1" type="ORF">POVCU2_0007440</name>
</gene>
<evidence type="ECO:0000313" key="2">
    <source>
        <dbReference type="Proteomes" id="UP000078560"/>
    </source>
</evidence>
<accession>A0A1A8VMN9</accession>
<name>A0A1A8VMN9_PLAOA</name>
<dbReference type="AlphaFoldDB" id="A0A1A8VMN9"/>
<reference evidence="2" key="1">
    <citation type="submission" date="2016-05" db="EMBL/GenBank/DDBJ databases">
        <authorList>
            <person name="Naeem Raeece"/>
        </authorList>
    </citation>
    <scope>NUCLEOTIDE SEQUENCE [LARGE SCALE GENOMIC DNA]</scope>
</reference>
<proteinExistence type="predicted"/>
<evidence type="ECO:0000313" key="1">
    <source>
        <dbReference type="EMBL" id="SBS80900.1"/>
    </source>
</evidence>
<sequence>MVISTDIEKFTYDDLEKQNELLKTTNFSKIYKVFNDEENFDPDGKRHCDEIKSKLSLSYPYDEFSYKFCNVLYKIIVTVRNIQNDYFNGIPKDDKMYCLSLKYWLYEQLGNSEIKGLNTNKHFQNVKECLESKIRNSVSFPCTFNNLDIEEINKLRKIYAFAFIYYRNLDKFHIGKFLYCKYLDYLGKGLIEFYDSMSTCSKKLTHDNICNELKEIQNIYKLDNYHLIHSTEDKDYQFVDETVECPLEIKSINDPFNLLYKEGKNRWLLTDKPIVPLNNSIISTSSAIGATVGISSFLVYLFKFTNIGSLFSRGKQDDNAMFRNTNEVTHDFIFPNSEPEHNNFGNITHKISYYSVDNS</sequence>
<protein>
    <submittedName>
        <fullName evidence="1">PIR Superfamily Protein</fullName>
    </submittedName>
</protein>